<evidence type="ECO:0000313" key="2">
    <source>
        <dbReference type="Proteomes" id="UP001562425"/>
    </source>
</evidence>
<dbReference type="Proteomes" id="UP001562425">
    <property type="component" value="Unassembled WGS sequence"/>
</dbReference>
<name>A0ABD1DQ42_CULPP</name>
<gene>
    <name evidence="1" type="ORF">pipiens_006405</name>
</gene>
<proteinExistence type="predicted"/>
<organism evidence="1 2">
    <name type="scientific">Culex pipiens pipiens</name>
    <name type="common">Northern house mosquito</name>
    <dbReference type="NCBI Taxonomy" id="38569"/>
    <lineage>
        <taxon>Eukaryota</taxon>
        <taxon>Metazoa</taxon>
        <taxon>Ecdysozoa</taxon>
        <taxon>Arthropoda</taxon>
        <taxon>Hexapoda</taxon>
        <taxon>Insecta</taxon>
        <taxon>Pterygota</taxon>
        <taxon>Neoptera</taxon>
        <taxon>Endopterygota</taxon>
        <taxon>Diptera</taxon>
        <taxon>Nematocera</taxon>
        <taxon>Culicoidea</taxon>
        <taxon>Culicidae</taxon>
        <taxon>Culicinae</taxon>
        <taxon>Culicini</taxon>
        <taxon>Culex</taxon>
        <taxon>Culex</taxon>
    </lineage>
</organism>
<reference evidence="1 2" key="1">
    <citation type="submission" date="2024-05" db="EMBL/GenBank/DDBJ databases">
        <title>Culex pipiens pipiens assembly and annotation.</title>
        <authorList>
            <person name="Alout H."/>
            <person name="Durand T."/>
        </authorList>
    </citation>
    <scope>NUCLEOTIDE SEQUENCE [LARGE SCALE GENOMIC DNA]</scope>
    <source>
        <strain evidence="1">HA-2024</strain>
        <tissue evidence="1">Whole body</tissue>
    </source>
</reference>
<dbReference type="AlphaFoldDB" id="A0ABD1DQ42"/>
<keyword evidence="2" id="KW-1185">Reference proteome</keyword>
<accession>A0ABD1DQ42</accession>
<dbReference type="EMBL" id="JBEHCU010004244">
    <property type="protein sequence ID" value="KAL1401723.1"/>
    <property type="molecule type" value="Genomic_DNA"/>
</dbReference>
<feature type="non-terminal residue" evidence="1">
    <location>
        <position position="62"/>
    </location>
</feature>
<protein>
    <submittedName>
        <fullName evidence="1">Uncharacterized protein</fullName>
    </submittedName>
</protein>
<evidence type="ECO:0000313" key="1">
    <source>
        <dbReference type="EMBL" id="KAL1401723.1"/>
    </source>
</evidence>
<sequence>MHRVALAQSRDLEVDFVVAIPRQKPDPAGNCSRFVCCSLLQSAHPPESKPGHAAMRLTNDDG</sequence>
<comment type="caution">
    <text evidence="1">The sequence shown here is derived from an EMBL/GenBank/DDBJ whole genome shotgun (WGS) entry which is preliminary data.</text>
</comment>